<keyword evidence="2" id="KW-1185">Reference proteome</keyword>
<reference evidence="1" key="2">
    <citation type="submission" date="2020-05" db="UniProtKB">
        <authorList>
            <consortium name="EnsemblMetazoa"/>
        </authorList>
    </citation>
    <scope>IDENTIFICATION</scope>
    <source>
        <strain evidence="1">A-37</strain>
    </source>
</reference>
<dbReference type="PANTHER" id="PTHR21054">
    <property type="entry name" value="ZINC METALLOPROTEINASE-RELATED"/>
    <property type="match status" value="1"/>
</dbReference>
<proteinExistence type="predicted"/>
<dbReference type="EMBL" id="AXCM01008432">
    <property type="status" value="NOT_ANNOTATED_CDS"/>
    <property type="molecule type" value="Genomic_DNA"/>
</dbReference>
<dbReference type="PANTHER" id="PTHR21054:SF2">
    <property type="entry name" value="MIP04191P"/>
    <property type="match status" value="1"/>
</dbReference>
<dbReference type="EnsemblMetazoa" id="ACUA019518-RA">
    <property type="protein sequence ID" value="ACUA019518-PA"/>
    <property type="gene ID" value="ACUA019518"/>
</dbReference>
<evidence type="ECO:0000313" key="2">
    <source>
        <dbReference type="Proteomes" id="UP000075883"/>
    </source>
</evidence>
<dbReference type="AlphaFoldDB" id="A0A182MJ47"/>
<dbReference type="InterPro" id="IPR021917">
    <property type="entry name" value="Unchr_Zn-peptidase-like"/>
</dbReference>
<dbReference type="Proteomes" id="UP000075883">
    <property type="component" value="Unassembled WGS sequence"/>
</dbReference>
<name>A0A182MJ47_9DIPT</name>
<dbReference type="Pfam" id="PF12044">
    <property type="entry name" value="Metallopep"/>
    <property type="match status" value="1"/>
</dbReference>
<sequence length="494" mass="54984">MCDFEHNVQISNVKQGESFQYSIVLLKGQLTNPCCNGKLRIGANNRPVPISYAVEKKDEGNVLGKQEECEKFRVLLRLIAGENVYEVQYCKVKTCINLTYTASDTSFTVVPLYIICNGHSGRYQSFEHDCDNDSEHACRKITLAIELLQCLYAEKLHEHGFGRKTFTLESSCVPFHSALEWERSTTMTEGELWQQFATELVQSKRYEMQRIKVVAFLSSTHFAGITDGDYSYENIRTKTTGHAALGGGGLALFGTGCLYTWPTSLEGVCDAFTSKQPVDCGKLLDDSNYRRTYGGCFATTLGSVCHEMGHTFDLGHTPDSSIMGDGFDALDNVFVGTHGRHGANGPKRIIDTKPHGLAGKLTQLKRPGDVLRQRLDARQNDGVFFAPISALTLSYHRWFNRAECFPSGSMHFDSITRTVTCSDGSKIVLVELRSAENGMMHKCWTFPEEHTRASTFTLPKLANLQHLTLLVMDTEGTILKVNLSSINNSAQICD</sequence>
<dbReference type="InterPro" id="IPR053002">
    <property type="entry name" value="Metalloproteinase_M10B"/>
</dbReference>
<dbReference type="VEuPathDB" id="VectorBase:ACUA019518"/>
<accession>A0A182MJ47</accession>
<protein>
    <submittedName>
        <fullName evidence="1">Uncharacterized protein</fullName>
    </submittedName>
</protein>
<organism evidence="1 2">
    <name type="scientific">Anopheles culicifacies</name>
    <dbReference type="NCBI Taxonomy" id="139723"/>
    <lineage>
        <taxon>Eukaryota</taxon>
        <taxon>Metazoa</taxon>
        <taxon>Ecdysozoa</taxon>
        <taxon>Arthropoda</taxon>
        <taxon>Hexapoda</taxon>
        <taxon>Insecta</taxon>
        <taxon>Pterygota</taxon>
        <taxon>Neoptera</taxon>
        <taxon>Endopterygota</taxon>
        <taxon>Diptera</taxon>
        <taxon>Nematocera</taxon>
        <taxon>Culicoidea</taxon>
        <taxon>Culicidae</taxon>
        <taxon>Anophelinae</taxon>
        <taxon>Anopheles</taxon>
        <taxon>culicifacies species complex</taxon>
    </lineage>
</organism>
<reference evidence="2" key="1">
    <citation type="submission" date="2013-09" db="EMBL/GenBank/DDBJ databases">
        <title>The Genome Sequence of Anopheles culicifacies species A.</title>
        <authorList>
            <consortium name="The Broad Institute Genomics Platform"/>
            <person name="Neafsey D.E."/>
            <person name="Besansky N."/>
            <person name="Howell P."/>
            <person name="Walton C."/>
            <person name="Young S.K."/>
            <person name="Zeng Q."/>
            <person name="Gargeya S."/>
            <person name="Fitzgerald M."/>
            <person name="Haas B."/>
            <person name="Abouelleil A."/>
            <person name="Allen A.W."/>
            <person name="Alvarado L."/>
            <person name="Arachchi H.M."/>
            <person name="Berlin A.M."/>
            <person name="Chapman S.B."/>
            <person name="Gainer-Dewar J."/>
            <person name="Goldberg J."/>
            <person name="Griggs A."/>
            <person name="Gujja S."/>
            <person name="Hansen M."/>
            <person name="Howarth C."/>
            <person name="Imamovic A."/>
            <person name="Ireland A."/>
            <person name="Larimer J."/>
            <person name="McCowan C."/>
            <person name="Murphy C."/>
            <person name="Pearson M."/>
            <person name="Poon T.W."/>
            <person name="Priest M."/>
            <person name="Roberts A."/>
            <person name="Saif S."/>
            <person name="Shea T."/>
            <person name="Sisk P."/>
            <person name="Sykes S."/>
            <person name="Wortman J."/>
            <person name="Nusbaum C."/>
            <person name="Birren B."/>
        </authorList>
    </citation>
    <scope>NUCLEOTIDE SEQUENCE [LARGE SCALE GENOMIC DNA]</scope>
    <source>
        <strain evidence="2">A-37</strain>
    </source>
</reference>
<evidence type="ECO:0000313" key="1">
    <source>
        <dbReference type="EnsemblMetazoa" id="ACUA019518-PA"/>
    </source>
</evidence>